<dbReference type="Pfam" id="PF00400">
    <property type="entry name" value="WD40"/>
    <property type="match status" value="1"/>
</dbReference>
<gene>
    <name evidence="2" type="ORF">N656DRAFT_785061</name>
</gene>
<comment type="caution">
    <text evidence="2">The sequence shown here is derived from an EMBL/GenBank/DDBJ whole genome shotgun (WGS) entry which is preliminary data.</text>
</comment>
<proteinExistence type="predicted"/>
<dbReference type="EMBL" id="MU853371">
    <property type="protein sequence ID" value="KAK4107578.1"/>
    <property type="molecule type" value="Genomic_DNA"/>
</dbReference>
<protein>
    <submittedName>
        <fullName evidence="2">YVTN repeat-like/Quino protein amine dehydrogenase</fullName>
    </submittedName>
</protein>
<reference evidence="2" key="2">
    <citation type="submission" date="2023-05" db="EMBL/GenBank/DDBJ databases">
        <authorList>
            <consortium name="Lawrence Berkeley National Laboratory"/>
            <person name="Steindorff A."/>
            <person name="Hensen N."/>
            <person name="Bonometti L."/>
            <person name="Westerberg I."/>
            <person name="Brannstrom I.O."/>
            <person name="Guillou S."/>
            <person name="Cros-Aarteil S."/>
            <person name="Calhoun S."/>
            <person name="Haridas S."/>
            <person name="Kuo A."/>
            <person name="Mondo S."/>
            <person name="Pangilinan J."/>
            <person name="Riley R."/>
            <person name="Labutti K."/>
            <person name="Andreopoulos B."/>
            <person name="Lipzen A."/>
            <person name="Chen C."/>
            <person name="Yanf M."/>
            <person name="Daum C."/>
            <person name="Ng V."/>
            <person name="Clum A."/>
            <person name="Ohm R."/>
            <person name="Martin F."/>
            <person name="Silar P."/>
            <person name="Natvig D."/>
            <person name="Lalanne C."/>
            <person name="Gautier V."/>
            <person name="Ament-Velasquez S.L."/>
            <person name="Kruys A."/>
            <person name="Hutchinson M.I."/>
            <person name="Powell A.J."/>
            <person name="Barry K."/>
            <person name="Miller A.N."/>
            <person name="Grigoriev I.V."/>
            <person name="Debuchy R."/>
            <person name="Gladieux P."/>
            <person name="Thoren M.H."/>
            <person name="Johannesson H."/>
        </authorList>
    </citation>
    <scope>NUCLEOTIDE SEQUENCE</scope>
    <source>
        <strain evidence="2">CBS 508.74</strain>
    </source>
</reference>
<dbReference type="InterPro" id="IPR036322">
    <property type="entry name" value="WD40_repeat_dom_sf"/>
</dbReference>
<dbReference type="AlphaFoldDB" id="A0AAN6T7F3"/>
<dbReference type="GeneID" id="89940423"/>
<dbReference type="SMART" id="SM00320">
    <property type="entry name" value="WD40"/>
    <property type="match status" value="3"/>
</dbReference>
<dbReference type="Gene3D" id="2.130.10.10">
    <property type="entry name" value="YVTN repeat-like/Quinoprotein amine dehydrogenase"/>
    <property type="match status" value="1"/>
</dbReference>
<keyword evidence="3" id="KW-1185">Reference proteome</keyword>
<feature type="chain" id="PRO_5042880833" evidence="1">
    <location>
        <begin position="20"/>
        <end position="411"/>
    </location>
</feature>
<organism evidence="2 3">
    <name type="scientific">Canariomyces notabilis</name>
    <dbReference type="NCBI Taxonomy" id="2074819"/>
    <lineage>
        <taxon>Eukaryota</taxon>
        <taxon>Fungi</taxon>
        <taxon>Dikarya</taxon>
        <taxon>Ascomycota</taxon>
        <taxon>Pezizomycotina</taxon>
        <taxon>Sordariomycetes</taxon>
        <taxon>Sordariomycetidae</taxon>
        <taxon>Sordariales</taxon>
        <taxon>Chaetomiaceae</taxon>
        <taxon>Canariomyces</taxon>
    </lineage>
</organism>
<feature type="signal peptide" evidence="1">
    <location>
        <begin position="1"/>
        <end position="19"/>
    </location>
</feature>
<sequence length="411" mass="45896">MSLLVLILASAGLLQAANSHSVPRVNTAAVIDFVIPKTKLNFAQNNVSAKWAPGYPKAWGSESFNYQFNEPSPDDVFGSVVTEDEKYLALFNGSHVKFIDLDTNATASTFSLRVPDGNVAQTLTLRPASKGGYDVFTTGARYRYDYAAFTVRQYIGPDLQPVGPPITYEGGIGAISKQGKLASPYGYIYDLETTSDAPVATLDGQPDITDLSFAPDGVHLATVSWHEQTADLWNATSGEKIFTFPATKAQNWATRFSPDGKYIAIVVGSGNMTVQIYTLSNLTAAPLEIKGFNDWPRQLDWSPTSQQMIIGDNGRLRIFNIPSAEVVQTWQVDVREYVYNPVDTKWFDNGSKLTWVWRDGRYLYDFDKNVEWLWTVRNTDHSWGSSRFSLLKKRDYAVTHDGDSTVRFWKI</sequence>
<keyword evidence="1" id="KW-0732">Signal</keyword>
<dbReference type="RefSeq" id="XP_064665148.1">
    <property type="nucleotide sequence ID" value="XM_064816298.1"/>
</dbReference>
<evidence type="ECO:0000313" key="3">
    <source>
        <dbReference type="Proteomes" id="UP001302812"/>
    </source>
</evidence>
<dbReference type="InterPro" id="IPR001680">
    <property type="entry name" value="WD40_rpt"/>
</dbReference>
<accession>A0AAN6T7F3</accession>
<dbReference type="Proteomes" id="UP001302812">
    <property type="component" value="Unassembled WGS sequence"/>
</dbReference>
<name>A0AAN6T7F3_9PEZI</name>
<reference evidence="2" key="1">
    <citation type="journal article" date="2023" name="Mol. Phylogenet. Evol.">
        <title>Genome-scale phylogeny and comparative genomics of the fungal order Sordariales.</title>
        <authorList>
            <person name="Hensen N."/>
            <person name="Bonometti L."/>
            <person name="Westerberg I."/>
            <person name="Brannstrom I.O."/>
            <person name="Guillou S."/>
            <person name="Cros-Aarteil S."/>
            <person name="Calhoun S."/>
            <person name="Haridas S."/>
            <person name="Kuo A."/>
            <person name="Mondo S."/>
            <person name="Pangilinan J."/>
            <person name="Riley R."/>
            <person name="LaButti K."/>
            <person name="Andreopoulos B."/>
            <person name="Lipzen A."/>
            <person name="Chen C."/>
            <person name="Yan M."/>
            <person name="Daum C."/>
            <person name="Ng V."/>
            <person name="Clum A."/>
            <person name="Steindorff A."/>
            <person name="Ohm R.A."/>
            <person name="Martin F."/>
            <person name="Silar P."/>
            <person name="Natvig D.O."/>
            <person name="Lalanne C."/>
            <person name="Gautier V."/>
            <person name="Ament-Velasquez S.L."/>
            <person name="Kruys A."/>
            <person name="Hutchinson M.I."/>
            <person name="Powell A.J."/>
            <person name="Barry K."/>
            <person name="Miller A.N."/>
            <person name="Grigoriev I.V."/>
            <person name="Debuchy R."/>
            <person name="Gladieux P."/>
            <person name="Hiltunen Thoren M."/>
            <person name="Johannesson H."/>
        </authorList>
    </citation>
    <scope>NUCLEOTIDE SEQUENCE</scope>
    <source>
        <strain evidence="2">CBS 508.74</strain>
    </source>
</reference>
<evidence type="ECO:0000313" key="2">
    <source>
        <dbReference type="EMBL" id="KAK4107578.1"/>
    </source>
</evidence>
<dbReference type="SUPFAM" id="SSF50978">
    <property type="entry name" value="WD40 repeat-like"/>
    <property type="match status" value="1"/>
</dbReference>
<dbReference type="InterPro" id="IPR015943">
    <property type="entry name" value="WD40/YVTN_repeat-like_dom_sf"/>
</dbReference>
<evidence type="ECO:0000256" key="1">
    <source>
        <dbReference type="SAM" id="SignalP"/>
    </source>
</evidence>